<feature type="compositionally biased region" description="Polar residues" evidence="2">
    <location>
        <begin position="1439"/>
        <end position="1450"/>
    </location>
</feature>
<keyword evidence="1" id="KW-0175">Coiled coil</keyword>
<feature type="region of interest" description="Disordered" evidence="2">
    <location>
        <begin position="1573"/>
        <end position="1681"/>
    </location>
</feature>
<feature type="compositionally biased region" description="Low complexity" evidence="2">
    <location>
        <begin position="1306"/>
        <end position="1320"/>
    </location>
</feature>
<feature type="region of interest" description="Disordered" evidence="2">
    <location>
        <begin position="718"/>
        <end position="803"/>
    </location>
</feature>
<feature type="region of interest" description="Disordered" evidence="2">
    <location>
        <begin position="1285"/>
        <end position="1450"/>
    </location>
</feature>
<proteinExistence type="predicted"/>
<feature type="region of interest" description="Disordered" evidence="2">
    <location>
        <begin position="815"/>
        <end position="860"/>
    </location>
</feature>
<feature type="region of interest" description="Disordered" evidence="2">
    <location>
        <begin position="406"/>
        <end position="450"/>
    </location>
</feature>
<keyword evidence="4" id="KW-1185">Reference proteome</keyword>
<feature type="compositionally biased region" description="Gly residues" evidence="2">
    <location>
        <begin position="1393"/>
        <end position="1406"/>
    </location>
</feature>
<feature type="compositionally biased region" description="Low complexity" evidence="2">
    <location>
        <begin position="819"/>
        <end position="828"/>
    </location>
</feature>
<feature type="compositionally biased region" description="Polar residues" evidence="2">
    <location>
        <begin position="406"/>
        <end position="417"/>
    </location>
</feature>
<evidence type="ECO:0000256" key="1">
    <source>
        <dbReference type="SAM" id="Coils"/>
    </source>
</evidence>
<feature type="region of interest" description="Disordered" evidence="2">
    <location>
        <begin position="1236"/>
        <end position="1272"/>
    </location>
</feature>
<feature type="compositionally biased region" description="Low complexity" evidence="2">
    <location>
        <begin position="1076"/>
        <end position="1112"/>
    </location>
</feature>
<dbReference type="KEGG" id="phet:94293430"/>
<protein>
    <submittedName>
        <fullName evidence="3">Uncharacterized protein</fullName>
    </submittedName>
</protein>
<comment type="caution">
    <text evidence="3">The sequence shown here is derived from an EMBL/GenBank/DDBJ whole genome shotgun (WGS) entry which is preliminary data.</text>
</comment>
<dbReference type="EMBL" id="JAFJZO010000005">
    <property type="protein sequence ID" value="KAG5511451.1"/>
    <property type="molecule type" value="Genomic_DNA"/>
</dbReference>
<feature type="region of interest" description="Disordered" evidence="2">
    <location>
        <begin position="1076"/>
        <end position="1119"/>
    </location>
</feature>
<evidence type="ECO:0000313" key="4">
    <source>
        <dbReference type="Proteomes" id="UP000674318"/>
    </source>
</evidence>
<evidence type="ECO:0000313" key="3">
    <source>
        <dbReference type="EMBL" id="KAG5511451.1"/>
    </source>
</evidence>
<dbReference type="RefSeq" id="XP_067759663.1">
    <property type="nucleotide sequence ID" value="XM_067903353.1"/>
</dbReference>
<feature type="compositionally biased region" description="Basic and acidic residues" evidence="2">
    <location>
        <begin position="1198"/>
        <end position="1216"/>
    </location>
</feature>
<feature type="compositionally biased region" description="Basic and acidic residues" evidence="2">
    <location>
        <begin position="1707"/>
        <end position="1717"/>
    </location>
</feature>
<feature type="compositionally biased region" description="Pro residues" evidence="2">
    <location>
        <begin position="1174"/>
        <end position="1183"/>
    </location>
</feature>
<feature type="compositionally biased region" description="Polar residues" evidence="2">
    <location>
        <begin position="1290"/>
        <end position="1299"/>
    </location>
</feature>
<feature type="region of interest" description="Disordered" evidence="2">
    <location>
        <begin position="922"/>
        <end position="964"/>
    </location>
</feature>
<feature type="compositionally biased region" description="Low complexity" evidence="2">
    <location>
        <begin position="753"/>
        <end position="764"/>
    </location>
</feature>
<feature type="compositionally biased region" description="Polar residues" evidence="2">
    <location>
        <begin position="1152"/>
        <end position="1173"/>
    </location>
</feature>
<feature type="compositionally biased region" description="Low complexity" evidence="2">
    <location>
        <begin position="1612"/>
        <end position="1641"/>
    </location>
</feature>
<feature type="compositionally biased region" description="Low complexity" evidence="2">
    <location>
        <begin position="1236"/>
        <end position="1256"/>
    </location>
</feature>
<organism evidence="3 4">
    <name type="scientific">Porcisia hertigi</name>
    <dbReference type="NCBI Taxonomy" id="2761500"/>
    <lineage>
        <taxon>Eukaryota</taxon>
        <taxon>Discoba</taxon>
        <taxon>Euglenozoa</taxon>
        <taxon>Kinetoplastea</taxon>
        <taxon>Metakinetoplastina</taxon>
        <taxon>Trypanosomatida</taxon>
        <taxon>Trypanosomatidae</taxon>
        <taxon>Leishmaniinae</taxon>
        <taxon>Porcisia</taxon>
    </lineage>
</organism>
<name>A0A836LKW6_9TRYP</name>
<feature type="compositionally biased region" description="Polar residues" evidence="2">
    <location>
        <begin position="1003"/>
        <end position="1014"/>
    </location>
</feature>
<accession>A0A836LKW6</accession>
<sequence>MLSFRDIVATRDDADVLRASLAELSQRRHAKQQEAREQEWRERNLSLDQEVNSWGTLQEIAYRRDVLNTWARQYPMLREAVAHLVTASSNATATASSLTAPTKFSVAQTVRRPYPPIWQILAGTVPSEFYAHNAAVDVSRRLPTPPAPLLPVPRPQPATTVAMQDCSADSCLVRILWEAVQATDIPVSPQPSSYLLHPSHPPGSSRHVQTTPQRVLARWPRGKPASAKAAAVLRSIGIEERKREKWSRHVRVQQQRDEVRHDRSATSAIASERLTTSVDSAESSTKAMVEDESYSALSGVTPGVACDSANGGGGTTDAAENALGHELYWPAYITRVRALFTGAVCLQDTFQGLGELQGYDEFEPVLALALVSPLRIVVDVVFAIDETSEAIGLSIDPVVHIDPTSSGADMSLSTSRENGGLQRASVVSGRGSSMGTRDHLTPGRRSPPPLDTASAMATDKYPVLLPSSLPQVLSDLNYAFTMESTTGAAAGPASGGNGDLRHTASQGKYSAGDLTTASAAVLRRSALSNNPIPLYTILAGPVSQTHSIVLLRPTPELVCAARARALQELEKRWLRLREALAGRLVAYEDQTPTMVAVQSHAAATTPPPATPTPTPAPSTPLMTDTATTTGALLSHWSLQLPSYVISMRVPDVDTPARPLIDCSARQDEGPPAKPAGAKSLTEEEMRCQTRLPQQQNRIVSSGRRQRFILLPPSLCVSHPADPDLGGDQRAHSQPSSRKQSPRGGTGARGDGEGAAAAPTAPAAPRSMHTRGADRGARYINDTSTYGDDHFDTHSSGPKRTSAPIEPHREAMVLHTPLDSISPCSPPSSDGRNMRSAHGSSSHLDLLHSGPSSEYHWTSTTEKGPLPAAVRVTTKSLQSMEVADCAKKPSPLPTHGLRLSREINRVGSAAAADVVGSAFLPSTLPPSLRSRPNHSGPPIDANETAQLSRRGSEAVADSPHSRTCSGGGAYSAILSASAPSIPESHPMSALREASMTANLFWDTRNTSNDTANPLRNTGGGGGGDDEHAHTLAGRIRAAPSTLSLHANESTTVHPPHTSRLEEERTLIIPNLSFLTTTDTRGNTGGSSSTTTVTQCSAMSSPAFPPSHAASPLSKQNRVSDAVTQPYAKHDSHTLSGVGCLASLQLHAHLSLAEQDSSRSSTTDVATKRSVTQPPVQSPGLPPQHTPRLSNGDVGSATLDHTRRPNNEVLVDGKKSEDALGDVPRRSSTHFEAYAAPHATASASSPSSSNSGVLSGTAAYSERCPTSSPSAPVPLRDQQRLQLRNLEHDQRLQSPRRTLLQQGPDINASSKARSGASGAALAPQPSNRVVVIEIDPQPDPHYSRHRSLDAGRPASGWHRERSPPIQSNAHWLGTTASATNSAVPHGGSSSSSSSTGGGWDSSGQGTGGHSPLPRRPQSPAPSLTAPSMKDDAPEAVPHRTSAGSKPTLSSPVRMQPYSQYLNSACTMDPGTGGKGDRHVLVVAMDDRAGYSSQRQQRFPDSGSVDVSRSVLVGSVNHEVELPGPPVCVEEAPTPHPPPPQELQSCFNAANASAAVSASAGELATDLDRLSEYMRINPSGKREAHRGTTVCTPRPTGSGAAYSTHHSSRDVQQESPASSSPSTLSSTTSLSPSPRRPYAMPRQVRPVRRKREKRRSTEKYDAANAVNPAASPCDAHDAPHTTTCQSPRRGCGFDRGDFAAPVMKRGSSSERHYRDHHHDVSPSPQSSSTHKHMVLVRRVVRRRRSEVFVEEGGKLVHRAPMTVLHPTPNGGRQD</sequence>
<feature type="region of interest" description="Disordered" evidence="2">
    <location>
        <begin position="1003"/>
        <end position="1023"/>
    </location>
</feature>
<feature type="coiled-coil region" evidence="1">
    <location>
        <begin position="14"/>
        <end position="50"/>
    </location>
</feature>
<dbReference type="Proteomes" id="UP000674318">
    <property type="component" value="Unassembled WGS sequence"/>
</dbReference>
<feature type="compositionally biased region" description="Low complexity" evidence="2">
    <location>
        <begin position="835"/>
        <end position="852"/>
    </location>
</feature>
<evidence type="ECO:0000256" key="2">
    <source>
        <dbReference type="SAM" id="MobiDB-lite"/>
    </source>
</evidence>
<feature type="region of interest" description="Disordered" evidence="2">
    <location>
        <begin position="1151"/>
        <end position="1223"/>
    </location>
</feature>
<dbReference type="OrthoDB" id="273921at2759"/>
<reference evidence="3 4" key="1">
    <citation type="submission" date="2021-02" db="EMBL/GenBank/DDBJ databases">
        <title>Porcisia hertigi Genome sequencing and assembly.</title>
        <authorList>
            <person name="Almutairi H."/>
            <person name="Gatherer D."/>
        </authorList>
    </citation>
    <scope>NUCLEOTIDE SEQUENCE [LARGE SCALE GENOMIC DNA]</scope>
    <source>
        <strain evidence="3 4">C119</strain>
    </source>
</reference>
<feature type="compositionally biased region" description="Basic residues" evidence="2">
    <location>
        <begin position="1642"/>
        <end position="1651"/>
    </location>
</feature>
<gene>
    <name evidence="3" type="ORF">JKF63_07414</name>
</gene>
<feature type="compositionally biased region" description="Polar residues" evidence="2">
    <location>
        <begin position="690"/>
        <end position="699"/>
    </location>
</feature>
<feature type="region of interest" description="Disordered" evidence="2">
    <location>
        <begin position="661"/>
        <end position="699"/>
    </location>
</feature>
<feature type="region of interest" description="Disordered" evidence="2">
    <location>
        <begin position="1707"/>
        <end position="1734"/>
    </location>
</feature>
<dbReference type="GeneID" id="94293430"/>
<feature type="compositionally biased region" description="Polar residues" evidence="2">
    <location>
        <begin position="1362"/>
        <end position="1380"/>
    </location>
</feature>